<dbReference type="InterPro" id="IPR005532">
    <property type="entry name" value="SUMF_dom"/>
</dbReference>
<dbReference type="AlphaFoldDB" id="I5B2H1"/>
<dbReference type="InterPro" id="IPR016187">
    <property type="entry name" value="CTDL_fold"/>
</dbReference>
<evidence type="ECO:0000256" key="1">
    <source>
        <dbReference type="SAM" id="MobiDB-lite"/>
    </source>
</evidence>
<dbReference type="PANTHER" id="PTHR23150">
    <property type="entry name" value="SULFATASE MODIFYING FACTOR 1, 2"/>
    <property type="match status" value="1"/>
</dbReference>
<name>I5B2H1_9BACT</name>
<dbReference type="PANTHER" id="PTHR23150:SF19">
    <property type="entry name" value="FORMYLGLYCINE-GENERATING ENZYME"/>
    <property type="match status" value="1"/>
</dbReference>
<dbReference type="InterPro" id="IPR042095">
    <property type="entry name" value="SUMF_sf"/>
</dbReference>
<dbReference type="eggNOG" id="COG1262">
    <property type="taxonomic scope" value="Bacteria"/>
</dbReference>
<accession>I5B2H1</accession>
<dbReference type="STRING" id="879212.DespoDRAFT_01768"/>
<dbReference type="InterPro" id="IPR051043">
    <property type="entry name" value="Sulfatase_Mod_Factor_Kinase"/>
</dbReference>
<dbReference type="SUPFAM" id="SSF56436">
    <property type="entry name" value="C-type lectin-like"/>
    <property type="match status" value="1"/>
</dbReference>
<dbReference type="Pfam" id="PF03781">
    <property type="entry name" value="FGE-sulfatase"/>
    <property type="match status" value="1"/>
</dbReference>
<dbReference type="HOGENOM" id="CLU_012431_2_1_7"/>
<feature type="region of interest" description="Disordered" evidence="1">
    <location>
        <begin position="260"/>
        <end position="310"/>
    </location>
</feature>
<keyword evidence="4" id="KW-1185">Reference proteome</keyword>
<reference evidence="3 4" key="1">
    <citation type="submission" date="2011-09" db="EMBL/GenBank/DDBJ databases">
        <authorList>
            <consortium name="US DOE Joint Genome Institute (JGI-PGF)"/>
            <person name="Lucas S."/>
            <person name="Han J."/>
            <person name="Lapidus A."/>
            <person name="Cheng J.-F."/>
            <person name="Goodwin L."/>
            <person name="Pitluck S."/>
            <person name="Peters L."/>
            <person name="Land M.L."/>
            <person name="Hauser L."/>
            <person name="Orellana R."/>
            <person name="Lovley D."/>
            <person name="Woyke T.J."/>
        </authorList>
    </citation>
    <scope>NUCLEOTIDE SEQUENCE [LARGE SCALE GENOMIC DNA]</scope>
    <source>
        <strain evidence="3 4">2ac9</strain>
    </source>
</reference>
<dbReference type="EMBL" id="CM001488">
    <property type="protein sequence ID" value="EIM63684.1"/>
    <property type="molecule type" value="Genomic_DNA"/>
</dbReference>
<organism evidence="3 4">
    <name type="scientific">Desulfobacter postgatei 2ac9</name>
    <dbReference type="NCBI Taxonomy" id="879212"/>
    <lineage>
        <taxon>Bacteria</taxon>
        <taxon>Pseudomonadati</taxon>
        <taxon>Thermodesulfobacteriota</taxon>
        <taxon>Desulfobacteria</taxon>
        <taxon>Desulfobacterales</taxon>
        <taxon>Desulfobacteraceae</taxon>
        <taxon>Desulfobacter</taxon>
    </lineage>
</organism>
<dbReference type="GO" id="GO:0120147">
    <property type="term" value="F:formylglycine-generating oxidase activity"/>
    <property type="evidence" value="ECO:0007669"/>
    <property type="project" value="TreeGrafter"/>
</dbReference>
<proteinExistence type="predicted"/>
<evidence type="ECO:0000259" key="2">
    <source>
        <dbReference type="Pfam" id="PF03781"/>
    </source>
</evidence>
<protein>
    <recommendedName>
        <fullName evidence="2">Sulfatase-modifying factor enzyme-like domain-containing protein</fullName>
    </recommendedName>
</protein>
<evidence type="ECO:0000313" key="4">
    <source>
        <dbReference type="Proteomes" id="UP000005778"/>
    </source>
</evidence>
<dbReference type="Gene3D" id="3.90.1580.10">
    <property type="entry name" value="paralog of FGE (formylglycine-generating enzyme)"/>
    <property type="match status" value="1"/>
</dbReference>
<dbReference type="Proteomes" id="UP000005778">
    <property type="component" value="Chromosome"/>
</dbReference>
<feature type="domain" description="Sulfatase-modifying factor enzyme-like" evidence="2">
    <location>
        <begin position="51"/>
        <end position="277"/>
    </location>
</feature>
<reference evidence="3 4" key="2">
    <citation type="submission" date="2012-02" db="EMBL/GenBank/DDBJ databases">
        <title>Improved High-Quality Draft sequence of Desulfobacter postgatei 2ac9.</title>
        <authorList>
            <consortium name="US DOE Joint Genome Institute"/>
            <person name="Lucas S."/>
            <person name="Han J."/>
            <person name="Lapidus A."/>
            <person name="Cheng J.-F."/>
            <person name="Goodwin L."/>
            <person name="Pitluck S."/>
            <person name="Peters L."/>
            <person name="Ovchinnikova G."/>
            <person name="Held B."/>
            <person name="Detter J.C."/>
            <person name="Han C."/>
            <person name="Tapia R."/>
            <person name="Land M."/>
            <person name="Hauser L."/>
            <person name="Kyrpides N."/>
            <person name="Ivanova N."/>
            <person name="Pagani I."/>
            <person name="Orellana R."/>
            <person name="Lovley D."/>
            <person name="Woyke T."/>
        </authorList>
    </citation>
    <scope>NUCLEOTIDE SEQUENCE [LARGE SCALE GENOMIC DNA]</scope>
    <source>
        <strain evidence="3 4">2ac9</strain>
    </source>
</reference>
<sequence>MEHMKKNQQSEILSILPDIFPENWAHSYGQDHYGIWQGIFVNKIEIRFRWIPPREFMMGSPEDEPERYDDEGPLHRVAFEKGFWLGETACTQELWQAVTGKNPSIFEKEGPEHPVENVSWDDANAFIDRLNSLVSGLGARLPSEAEWEYACRAGTDTPFWFGRELTPDKANYAGTRPYNKGPKGEYRQKTVPVKFFEQNPWGLYQMHGNVWEWCQDRWHDNYNGAPDDGSAWEDGDTNSRVCRGGSWVAYGRALRSACRRSRPHADLNAGSGLRLARGPQDRSGSGTGWSPGKGARDERKKGSNNARPAP</sequence>
<gene>
    <name evidence="3" type="ORF">DespoDRAFT_01768</name>
</gene>
<evidence type="ECO:0000313" key="3">
    <source>
        <dbReference type="EMBL" id="EIM63684.1"/>
    </source>
</evidence>